<dbReference type="InterPro" id="IPR021607">
    <property type="entry name" value="DUF3224"/>
</dbReference>
<name>A0A9W6KRG7_9ACTN</name>
<feature type="region of interest" description="Disordered" evidence="1">
    <location>
        <begin position="1"/>
        <end position="25"/>
    </location>
</feature>
<proteinExistence type="predicted"/>
<evidence type="ECO:0008006" key="4">
    <source>
        <dbReference type="Google" id="ProtNLM"/>
    </source>
</evidence>
<sequence length="128" mass="13712">MPSLAKSSFTIDNRDNTPVEWNGGPMTRARWTKTFTGELTGTSVVELILLGPDGDGPAIYLGVERFDCELAGRKGGFLLIHSASMLGEAHEASWTIVPGSGTGELAGLSGRGEITPEHDLILHYDLEE</sequence>
<comment type="caution">
    <text evidence="2">The sequence shown here is derived from an EMBL/GenBank/DDBJ whole genome shotgun (WGS) entry which is preliminary data.</text>
</comment>
<gene>
    <name evidence="2" type="ORF">GCM10017581_070610</name>
</gene>
<reference evidence="2" key="2">
    <citation type="submission" date="2023-01" db="EMBL/GenBank/DDBJ databases">
        <authorList>
            <person name="Sun Q."/>
            <person name="Evtushenko L."/>
        </authorList>
    </citation>
    <scope>NUCLEOTIDE SEQUENCE</scope>
    <source>
        <strain evidence="2">VKM Ac-1321</strain>
    </source>
</reference>
<evidence type="ECO:0000313" key="2">
    <source>
        <dbReference type="EMBL" id="GLL05314.1"/>
    </source>
</evidence>
<feature type="compositionally biased region" description="Polar residues" evidence="1">
    <location>
        <begin position="1"/>
        <end position="11"/>
    </location>
</feature>
<reference evidence="2" key="1">
    <citation type="journal article" date="2014" name="Int. J. Syst. Evol. Microbiol.">
        <title>Complete genome sequence of Corynebacterium casei LMG S-19264T (=DSM 44701T), isolated from a smear-ripened cheese.</title>
        <authorList>
            <consortium name="US DOE Joint Genome Institute (JGI-PGF)"/>
            <person name="Walter F."/>
            <person name="Albersmeier A."/>
            <person name="Kalinowski J."/>
            <person name="Ruckert C."/>
        </authorList>
    </citation>
    <scope>NUCLEOTIDE SEQUENCE</scope>
    <source>
        <strain evidence="2">VKM Ac-1321</strain>
    </source>
</reference>
<dbReference type="Pfam" id="PF11528">
    <property type="entry name" value="DUF3224"/>
    <property type="match status" value="1"/>
</dbReference>
<evidence type="ECO:0000256" key="1">
    <source>
        <dbReference type="SAM" id="MobiDB-lite"/>
    </source>
</evidence>
<dbReference type="RefSeq" id="WP_223094346.1">
    <property type="nucleotide sequence ID" value="NZ_BAAAXA010000001.1"/>
</dbReference>
<dbReference type="EMBL" id="BSFP01000055">
    <property type="protein sequence ID" value="GLL05314.1"/>
    <property type="molecule type" value="Genomic_DNA"/>
</dbReference>
<dbReference type="Gene3D" id="2.40.350.10">
    <property type="entry name" value="SO1590-like"/>
    <property type="match status" value="1"/>
</dbReference>
<accession>A0A9W6KRG7</accession>
<protein>
    <recommendedName>
        <fullName evidence="4">DUF3224 domain-containing protein</fullName>
    </recommendedName>
</protein>
<dbReference type="Proteomes" id="UP001143480">
    <property type="component" value="Unassembled WGS sequence"/>
</dbReference>
<dbReference type="AlphaFoldDB" id="A0A9W6KRG7"/>
<evidence type="ECO:0000313" key="3">
    <source>
        <dbReference type="Proteomes" id="UP001143480"/>
    </source>
</evidence>
<dbReference type="SUPFAM" id="SSF159238">
    <property type="entry name" value="SO1590-like"/>
    <property type="match status" value="1"/>
</dbReference>
<keyword evidence="3" id="KW-1185">Reference proteome</keyword>
<organism evidence="2 3">
    <name type="scientific">Dactylosporangium matsuzakiense</name>
    <dbReference type="NCBI Taxonomy" id="53360"/>
    <lineage>
        <taxon>Bacteria</taxon>
        <taxon>Bacillati</taxon>
        <taxon>Actinomycetota</taxon>
        <taxon>Actinomycetes</taxon>
        <taxon>Micromonosporales</taxon>
        <taxon>Micromonosporaceae</taxon>
        <taxon>Dactylosporangium</taxon>
    </lineage>
</organism>
<dbReference type="InterPro" id="IPR023159">
    <property type="entry name" value="SO1590-like_sf"/>
</dbReference>